<sequence length="142" mass="15646">MVRFKGTPRMAAAKLDRGRREDDSAELAALLDAAWWAFVGYPSYRVCEFGLVPKQRFLLDNSGCRIGLDQVQKRAPNSVLMLSSFGVRASQLGNSRTSIGELYVIEALGLAPCVAFGRTLSFCELSNFPICRVSSLRCGTLY</sequence>
<organism evidence="1 2">
    <name type="scientific">Stylosanthes scabra</name>
    <dbReference type="NCBI Taxonomy" id="79078"/>
    <lineage>
        <taxon>Eukaryota</taxon>
        <taxon>Viridiplantae</taxon>
        <taxon>Streptophyta</taxon>
        <taxon>Embryophyta</taxon>
        <taxon>Tracheophyta</taxon>
        <taxon>Spermatophyta</taxon>
        <taxon>Magnoliopsida</taxon>
        <taxon>eudicotyledons</taxon>
        <taxon>Gunneridae</taxon>
        <taxon>Pentapetalae</taxon>
        <taxon>rosids</taxon>
        <taxon>fabids</taxon>
        <taxon>Fabales</taxon>
        <taxon>Fabaceae</taxon>
        <taxon>Papilionoideae</taxon>
        <taxon>50 kb inversion clade</taxon>
        <taxon>dalbergioids sensu lato</taxon>
        <taxon>Dalbergieae</taxon>
        <taxon>Pterocarpus clade</taxon>
        <taxon>Stylosanthes</taxon>
    </lineage>
</organism>
<reference evidence="1 2" key="1">
    <citation type="journal article" date="2023" name="Plants (Basel)">
        <title>Bridging the Gap: Combining Genomics and Transcriptomics Approaches to Understand Stylosanthes scabra, an Orphan Legume from the Brazilian Caatinga.</title>
        <authorList>
            <person name="Ferreira-Neto J.R.C."/>
            <person name="da Silva M.D."/>
            <person name="Binneck E."/>
            <person name="de Melo N.F."/>
            <person name="da Silva R.H."/>
            <person name="de Melo A.L.T.M."/>
            <person name="Pandolfi V."/>
            <person name="Bustamante F.O."/>
            <person name="Brasileiro-Vidal A.C."/>
            <person name="Benko-Iseppon A.M."/>
        </authorList>
    </citation>
    <scope>NUCLEOTIDE SEQUENCE [LARGE SCALE GENOMIC DNA]</scope>
    <source>
        <tissue evidence="1">Leaves</tissue>
    </source>
</reference>
<comment type="caution">
    <text evidence="1">The sequence shown here is derived from an EMBL/GenBank/DDBJ whole genome shotgun (WGS) entry which is preliminary data.</text>
</comment>
<proteinExistence type="predicted"/>
<evidence type="ECO:0000313" key="2">
    <source>
        <dbReference type="Proteomes" id="UP001341840"/>
    </source>
</evidence>
<keyword evidence="2" id="KW-1185">Reference proteome</keyword>
<accession>A0ABU6TM90</accession>
<dbReference type="Proteomes" id="UP001341840">
    <property type="component" value="Unassembled WGS sequence"/>
</dbReference>
<protein>
    <submittedName>
        <fullName evidence="1">Uncharacterized protein</fullName>
    </submittedName>
</protein>
<dbReference type="EMBL" id="JASCZI010091238">
    <property type="protein sequence ID" value="MED6149590.1"/>
    <property type="molecule type" value="Genomic_DNA"/>
</dbReference>
<evidence type="ECO:0000313" key="1">
    <source>
        <dbReference type="EMBL" id="MED6149590.1"/>
    </source>
</evidence>
<name>A0ABU6TM90_9FABA</name>
<gene>
    <name evidence="1" type="ORF">PIB30_063986</name>
</gene>